<feature type="region of interest" description="Disordered" evidence="5">
    <location>
        <begin position="112"/>
        <end position="142"/>
    </location>
</feature>
<name>A0A814E8A3_9BILA</name>
<gene>
    <name evidence="7" type="ORF">OXX778_LOCUS14792</name>
</gene>
<dbReference type="InterPro" id="IPR035979">
    <property type="entry name" value="RBD_domain_sf"/>
</dbReference>
<protein>
    <recommendedName>
        <fullName evidence="6">RRM domain-containing protein</fullName>
    </recommendedName>
</protein>
<evidence type="ECO:0000313" key="7">
    <source>
        <dbReference type="EMBL" id="CAF0968498.1"/>
    </source>
</evidence>
<dbReference type="GO" id="GO:0005654">
    <property type="term" value="C:nucleoplasm"/>
    <property type="evidence" value="ECO:0007669"/>
    <property type="project" value="UniProtKB-SubCell"/>
</dbReference>
<comment type="subcellular location">
    <subcellularLocation>
        <location evidence="1">Nucleus</location>
        <location evidence="1">Nucleoplasm</location>
    </subcellularLocation>
</comment>
<comment type="caution">
    <text evidence="7">The sequence shown here is derived from an EMBL/GenBank/DDBJ whole genome shotgun (WGS) entry which is preliminary data.</text>
</comment>
<accession>A0A814E8A3</accession>
<dbReference type="InterPro" id="IPR012677">
    <property type="entry name" value="Nucleotide-bd_a/b_plait_sf"/>
</dbReference>
<dbReference type="SUPFAM" id="SSF54928">
    <property type="entry name" value="RNA-binding domain, RBD"/>
    <property type="match status" value="1"/>
</dbReference>
<evidence type="ECO:0000256" key="5">
    <source>
        <dbReference type="SAM" id="MobiDB-lite"/>
    </source>
</evidence>
<dbReference type="OrthoDB" id="407442at2759"/>
<dbReference type="AlphaFoldDB" id="A0A814E8A3"/>
<evidence type="ECO:0000256" key="2">
    <source>
        <dbReference type="ARBA" id="ARBA00022884"/>
    </source>
</evidence>
<dbReference type="EMBL" id="CAJNOC010003115">
    <property type="protein sequence ID" value="CAF0968498.1"/>
    <property type="molecule type" value="Genomic_DNA"/>
</dbReference>
<organism evidence="7 8">
    <name type="scientific">Brachionus calyciflorus</name>
    <dbReference type="NCBI Taxonomy" id="104777"/>
    <lineage>
        <taxon>Eukaryota</taxon>
        <taxon>Metazoa</taxon>
        <taxon>Spiralia</taxon>
        <taxon>Gnathifera</taxon>
        <taxon>Rotifera</taxon>
        <taxon>Eurotatoria</taxon>
        <taxon>Monogononta</taxon>
        <taxon>Pseudotrocha</taxon>
        <taxon>Ploima</taxon>
        <taxon>Brachionidae</taxon>
        <taxon>Brachionus</taxon>
    </lineage>
</organism>
<dbReference type="PANTHER" id="PTHR13798:SF11">
    <property type="entry name" value="RNA-BINDING PROTEIN 7-RELATED"/>
    <property type="match status" value="1"/>
</dbReference>
<reference evidence="7" key="1">
    <citation type="submission" date="2021-02" db="EMBL/GenBank/DDBJ databases">
        <authorList>
            <person name="Nowell W R."/>
        </authorList>
    </citation>
    <scope>NUCLEOTIDE SEQUENCE</scope>
    <source>
        <strain evidence="7">Ploen Becks lab</strain>
    </source>
</reference>
<dbReference type="PANTHER" id="PTHR13798">
    <property type="entry name" value="RNA BINDING MOTIF RBM PROTEIN -RELATED"/>
    <property type="match status" value="1"/>
</dbReference>
<dbReference type="Proteomes" id="UP000663879">
    <property type="component" value="Unassembled WGS sequence"/>
</dbReference>
<evidence type="ECO:0000256" key="1">
    <source>
        <dbReference type="ARBA" id="ARBA00004642"/>
    </source>
</evidence>
<feature type="compositionally biased region" description="Basic and acidic residues" evidence="5">
    <location>
        <begin position="257"/>
        <end position="273"/>
    </location>
</feature>
<dbReference type="GO" id="GO:0003727">
    <property type="term" value="F:single-stranded RNA binding"/>
    <property type="evidence" value="ECO:0007669"/>
    <property type="project" value="TreeGrafter"/>
</dbReference>
<dbReference type="GO" id="GO:0000381">
    <property type="term" value="P:regulation of alternative mRNA splicing, via spliceosome"/>
    <property type="evidence" value="ECO:0007669"/>
    <property type="project" value="TreeGrafter"/>
</dbReference>
<keyword evidence="8" id="KW-1185">Reference proteome</keyword>
<feature type="compositionally biased region" description="Basic and acidic residues" evidence="5">
    <location>
        <begin position="216"/>
        <end position="232"/>
    </location>
</feature>
<dbReference type="SMART" id="SM00360">
    <property type="entry name" value="RRM"/>
    <property type="match status" value="1"/>
</dbReference>
<feature type="domain" description="RRM" evidence="6">
    <location>
        <begin position="37"/>
        <end position="112"/>
    </location>
</feature>
<dbReference type="Pfam" id="PF00076">
    <property type="entry name" value="RRM_1"/>
    <property type="match status" value="1"/>
</dbReference>
<keyword evidence="3" id="KW-0539">Nucleus</keyword>
<evidence type="ECO:0000256" key="4">
    <source>
        <dbReference type="PROSITE-ProRule" id="PRU00176"/>
    </source>
</evidence>
<dbReference type="Gene3D" id="3.30.70.330">
    <property type="match status" value="1"/>
</dbReference>
<evidence type="ECO:0000256" key="3">
    <source>
        <dbReference type="ARBA" id="ARBA00023242"/>
    </source>
</evidence>
<dbReference type="InterPro" id="IPR052285">
    <property type="entry name" value="NEXT_complex_subunit"/>
</dbReference>
<feature type="compositionally biased region" description="Polar residues" evidence="5">
    <location>
        <begin position="112"/>
        <end position="140"/>
    </location>
</feature>
<feature type="region of interest" description="Disordered" evidence="5">
    <location>
        <begin position="195"/>
        <end position="289"/>
    </location>
</feature>
<dbReference type="InterPro" id="IPR000504">
    <property type="entry name" value="RRM_dom"/>
</dbReference>
<evidence type="ECO:0000313" key="8">
    <source>
        <dbReference type="Proteomes" id="UP000663879"/>
    </source>
</evidence>
<sequence length="289" mass="33693">MTALSQDVTNPETLLETKKANIQSQSKEQIIQSQKERTLFCINIDQNCSEDILYELFLQVGPIDNIIRKADRNGNIIALVTYKHVESCEYAIKLFNGIKLFNQSLKVQQSQTGNQIASKGSNTNLSSAQSTPNNPTLQNRYSRKSIETNRQMNEPNEQMIQQLMLPPQQQALLNMMSPLLQQFSPLIGQNHQQYVNQTPGSFNRSYSGPSLGENDVDYRTSRRNERHNDHRQSNHHQQHHQRGSSYHQHHHHQSHQTRRDHSNQEQSYREQRRSFNRSRSRSPLNKKRR</sequence>
<dbReference type="PROSITE" id="PS50102">
    <property type="entry name" value="RRM"/>
    <property type="match status" value="1"/>
</dbReference>
<proteinExistence type="predicted"/>
<keyword evidence="2 4" id="KW-0694">RNA-binding</keyword>
<feature type="compositionally biased region" description="Polar residues" evidence="5">
    <location>
        <begin position="195"/>
        <end position="208"/>
    </location>
</feature>
<feature type="compositionally biased region" description="Basic residues" evidence="5">
    <location>
        <begin position="274"/>
        <end position="289"/>
    </location>
</feature>
<evidence type="ECO:0000259" key="6">
    <source>
        <dbReference type="PROSITE" id="PS50102"/>
    </source>
</evidence>
<feature type="compositionally biased region" description="Basic residues" evidence="5">
    <location>
        <begin position="233"/>
        <end position="256"/>
    </location>
</feature>